<dbReference type="GO" id="GO:0043139">
    <property type="term" value="F:5'-3' DNA helicase activity"/>
    <property type="evidence" value="ECO:0007669"/>
    <property type="project" value="TreeGrafter"/>
</dbReference>
<dbReference type="InterPro" id="IPR050534">
    <property type="entry name" value="Coronavir_polyprotein_1ab"/>
</dbReference>
<dbReference type="SUPFAM" id="SSF52540">
    <property type="entry name" value="P-loop containing nucleoside triphosphate hydrolases"/>
    <property type="match status" value="1"/>
</dbReference>
<dbReference type="Gene3D" id="3.40.50.300">
    <property type="entry name" value="P-loop containing nucleotide triphosphate hydrolases"/>
    <property type="match status" value="1"/>
</dbReference>
<reference evidence="3" key="1">
    <citation type="submission" date="2021-02" db="EMBL/GenBank/DDBJ databases">
        <authorList>
            <person name="Dougan E. K."/>
            <person name="Rhodes N."/>
            <person name="Thang M."/>
            <person name="Chan C."/>
        </authorList>
    </citation>
    <scope>NUCLEOTIDE SEQUENCE</scope>
</reference>
<feature type="non-terminal residue" evidence="3">
    <location>
        <position position="1"/>
    </location>
</feature>
<dbReference type="InterPro" id="IPR027417">
    <property type="entry name" value="P-loop_NTPase"/>
</dbReference>
<evidence type="ECO:0000313" key="4">
    <source>
        <dbReference type="Proteomes" id="UP000654075"/>
    </source>
</evidence>
<feature type="non-terminal residue" evidence="3">
    <location>
        <position position="427"/>
    </location>
</feature>
<comment type="caution">
    <text evidence="3">The sequence shown here is derived from an EMBL/GenBank/DDBJ whole genome shotgun (WGS) entry which is preliminary data.</text>
</comment>
<feature type="region of interest" description="Disordered" evidence="1">
    <location>
        <begin position="333"/>
        <end position="375"/>
    </location>
</feature>
<feature type="compositionally biased region" description="Low complexity" evidence="1">
    <location>
        <begin position="335"/>
        <end position="372"/>
    </location>
</feature>
<dbReference type="PANTHER" id="PTHR43788:SF8">
    <property type="entry name" value="DNA-BINDING PROTEIN SMUBP-2"/>
    <property type="match status" value="1"/>
</dbReference>
<dbReference type="PANTHER" id="PTHR43788">
    <property type="entry name" value="DNA2/NAM7 HELICASE FAMILY MEMBER"/>
    <property type="match status" value="1"/>
</dbReference>
<gene>
    <name evidence="3" type="ORF">PGLA1383_LOCUS54059</name>
</gene>
<protein>
    <recommendedName>
        <fullName evidence="2">DNA2/NAM7 helicase helicase domain-containing protein</fullName>
    </recommendedName>
</protein>
<name>A0A813HNI4_POLGL</name>
<proteinExistence type="predicted"/>
<dbReference type="Pfam" id="PF13086">
    <property type="entry name" value="AAA_11"/>
    <property type="match status" value="1"/>
</dbReference>
<evidence type="ECO:0000259" key="2">
    <source>
        <dbReference type="Pfam" id="PF13086"/>
    </source>
</evidence>
<dbReference type="Proteomes" id="UP000654075">
    <property type="component" value="Unassembled WGS sequence"/>
</dbReference>
<dbReference type="EMBL" id="CAJNNV010032114">
    <property type="protein sequence ID" value="CAE8638981.1"/>
    <property type="molecule type" value="Genomic_DNA"/>
</dbReference>
<feature type="domain" description="DNA2/NAM7 helicase helicase" evidence="2">
    <location>
        <begin position="285"/>
        <end position="401"/>
    </location>
</feature>
<keyword evidence="4" id="KW-1185">Reference proteome</keyword>
<dbReference type="InterPro" id="IPR041677">
    <property type="entry name" value="DNA2/NAM7_AAA_11"/>
</dbReference>
<organism evidence="3 4">
    <name type="scientific">Polarella glacialis</name>
    <name type="common">Dinoflagellate</name>
    <dbReference type="NCBI Taxonomy" id="89957"/>
    <lineage>
        <taxon>Eukaryota</taxon>
        <taxon>Sar</taxon>
        <taxon>Alveolata</taxon>
        <taxon>Dinophyceae</taxon>
        <taxon>Suessiales</taxon>
        <taxon>Suessiaceae</taxon>
        <taxon>Polarella</taxon>
    </lineage>
</organism>
<sequence>YFLNRQHLPAYLNVSSSTQQPYLEQDFSLVRQALRAERAPFSQQRVAALLEALGFEEEGMRQSTSQFDMFNARVQSLSSLSPQEQQRLGVQSQSGGRLYGVGENVLYKLEVPGLHEGKPQIFRGDAVYVRPIVFGPTGLEFSQFEFCCCALSIMHSQVLLQMPDDAAELQDDARVHVRFSGDSNRLTSMRETGLSLLSSWGSWDWCLSQVDKAEQQSSEQQNNNNSNFLARASTEAIQVRLRAEILARASTEAILRAERLAREESEDGILGKFWDGDGPQQWFGKLNMEQRSAVRMLLTTPMQGRPPLLLLGPPGTGKSWALTEAACQVLHRRISNNNNTTNTTTTSNNNNNNNDNNNNNNDYNNNNNSSSSASARARGGRMLLCAPTEVACDLLVETIHSHLGQAIPRGLLLRFNEPRRPVQQLFS</sequence>
<accession>A0A813HNI4</accession>
<dbReference type="AlphaFoldDB" id="A0A813HNI4"/>
<evidence type="ECO:0000313" key="3">
    <source>
        <dbReference type="EMBL" id="CAE8638981.1"/>
    </source>
</evidence>
<evidence type="ECO:0000256" key="1">
    <source>
        <dbReference type="SAM" id="MobiDB-lite"/>
    </source>
</evidence>